<dbReference type="EMBL" id="FZOD01000060">
    <property type="protein sequence ID" value="SNT54875.1"/>
    <property type="molecule type" value="Genomic_DNA"/>
</dbReference>
<evidence type="ECO:0000313" key="5">
    <source>
        <dbReference type="Proteomes" id="UP000198282"/>
    </source>
</evidence>
<dbReference type="SUPFAM" id="SSF53474">
    <property type="entry name" value="alpha/beta-Hydrolases"/>
    <property type="match status" value="1"/>
</dbReference>
<feature type="region of interest" description="Disordered" evidence="2">
    <location>
        <begin position="1"/>
        <end position="23"/>
    </location>
</feature>
<proteinExistence type="predicted"/>
<evidence type="ECO:0000259" key="3">
    <source>
        <dbReference type="Pfam" id="PF20434"/>
    </source>
</evidence>
<accession>A0A239NJ27</accession>
<dbReference type="AlphaFoldDB" id="A0A239NJ27"/>
<keyword evidence="1" id="KW-0378">Hydrolase</keyword>
<evidence type="ECO:0000256" key="1">
    <source>
        <dbReference type="ARBA" id="ARBA00022801"/>
    </source>
</evidence>
<feature type="compositionally biased region" description="Pro residues" evidence="2">
    <location>
        <begin position="78"/>
        <end position="90"/>
    </location>
</feature>
<keyword evidence="5" id="KW-1185">Reference proteome</keyword>
<dbReference type="GO" id="GO:0016787">
    <property type="term" value="F:hydrolase activity"/>
    <property type="evidence" value="ECO:0007669"/>
    <property type="project" value="UniProtKB-KW"/>
</dbReference>
<dbReference type="InterPro" id="IPR050300">
    <property type="entry name" value="GDXG_lipolytic_enzyme"/>
</dbReference>
<dbReference type="PANTHER" id="PTHR48081">
    <property type="entry name" value="AB HYDROLASE SUPERFAMILY PROTEIN C4A8.06C"/>
    <property type="match status" value="1"/>
</dbReference>
<evidence type="ECO:0000313" key="4">
    <source>
        <dbReference type="EMBL" id="SNT54875.1"/>
    </source>
</evidence>
<evidence type="ECO:0000256" key="2">
    <source>
        <dbReference type="SAM" id="MobiDB-lite"/>
    </source>
</evidence>
<name>A0A239NJ27_9ACTN</name>
<dbReference type="Proteomes" id="UP000198282">
    <property type="component" value="Unassembled WGS sequence"/>
</dbReference>
<dbReference type="InterPro" id="IPR029058">
    <property type="entry name" value="AB_hydrolase_fold"/>
</dbReference>
<sequence>MSFAEMHNHACFPHNGERIGSGKEEPVRTAVTVSALALATLVIGSATVHASPAAHASSAPSHTSATSTAKKPAKGDPTSPPTPPPPPVVAPDPLVHGTDIKTISYGSHVRQRMDVWYQSDGLTRPGIFVIHGGWWSSGDKKLMTAVSQSYAELGYTVFNINYRLSTDAPWPAQRTDTLDAIATARRHAPLWGFDPNNYVVVGFSAGGHLSTAVGTYKDGLPGLRGVVGISPVVSPMTAYTEGAESPDANKRKLRTAAIKLAGGCGPAKCPKIWASMEVPLHASRRDAPVLTAHSEDEFVSVEHSLQLKTRLRQVGVDMTVLTEPGTGHSAPLYRMPGLAEQVQDWIADRLFEPTG</sequence>
<feature type="domain" description="BD-FAE-like" evidence="3">
    <location>
        <begin position="123"/>
        <end position="311"/>
    </location>
</feature>
<dbReference type="Pfam" id="PF20434">
    <property type="entry name" value="BD-FAE"/>
    <property type="match status" value="1"/>
</dbReference>
<gene>
    <name evidence="4" type="ORF">SAMN05216276_106023</name>
</gene>
<feature type="compositionally biased region" description="Low complexity" evidence="2">
    <location>
        <begin position="54"/>
        <end position="70"/>
    </location>
</feature>
<feature type="region of interest" description="Disordered" evidence="2">
    <location>
        <begin position="54"/>
        <end position="94"/>
    </location>
</feature>
<protein>
    <submittedName>
        <fullName evidence="4">Acetyl esterase/lipase</fullName>
    </submittedName>
</protein>
<organism evidence="4 5">
    <name type="scientific">Streptosporangium subroseum</name>
    <dbReference type="NCBI Taxonomy" id="106412"/>
    <lineage>
        <taxon>Bacteria</taxon>
        <taxon>Bacillati</taxon>
        <taxon>Actinomycetota</taxon>
        <taxon>Actinomycetes</taxon>
        <taxon>Streptosporangiales</taxon>
        <taxon>Streptosporangiaceae</taxon>
        <taxon>Streptosporangium</taxon>
    </lineage>
</organism>
<reference evidence="4 5" key="1">
    <citation type="submission" date="2017-06" db="EMBL/GenBank/DDBJ databases">
        <authorList>
            <person name="Kim H.J."/>
            <person name="Triplett B.A."/>
        </authorList>
    </citation>
    <scope>NUCLEOTIDE SEQUENCE [LARGE SCALE GENOMIC DNA]</scope>
    <source>
        <strain evidence="4 5">CGMCC 4.2132</strain>
    </source>
</reference>
<dbReference type="Gene3D" id="3.40.50.1820">
    <property type="entry name" value="alpha/beta hydrolase"/>
    <property type="match status" value="1"/>
</dbReference>
<dbReference type="InterPro" id="IPR049492">
    <property type="entry name" value="BD-FAE-like_dom"/>
</dbReference>